<dbReference type="InterPro" id="IPR006311">
    <property type="entry name" value="TAT_signal"/>
</dbReference>
<keyword evidence="3" id="KW-1185">Reference proteome</keyword>
<dbReference type="AlphaFoldDB" id="A0A2K2G033"/>
<proteinExistence type="predicted"/>
<gene>
    <name evidence="2" type="ORF">A8V01_20605</name>
</gene>
<feature type="signal peptide" evidence="1">
    <location>
        <begin position="1"/>
        <end position="26"/>
    </location>
</feature>
<dbReference type="OrthoDB" id="4929908at2"/>
<accession>A0A2K2G033</accession>
<evidence type="ECO:0008006" key="4">
    <source>
        <dbReference type="Google" id="ProtNLM"/>
    </source>
</evidence>
<dbReference type="Proteomes" id="UP000236327">
    <property type="component" value="Unassembled WGS sequence"/>
</dbReference>
<reference evidence="2 3" key="1">
    <citation type="submission" date="2016-05" db="EMBL/GenBank/DDBJ databases">
        <title>Complete genome sequence of Novosphingobium guangzhouense SA925(T).</title>
        <authorList>
            <person name="Sha S."/>
        </authorList>
    </citation>
    <scope>NUCLEOTIDE SEQUENCE [LARGE SCALE GENOMIC DNA]</scope>
    <source>
        <strain evidence="2 3">SA925</strain>
    </source>
</reference>
<comment type="caution">
    <text evidence="2">The sequence shown here is derived from an EMBL/GenBank/DDBJ whole genome shotgun (WGS) entry which is preliminary data.</text>
</comment>
<protein>
    <recommendedName>
        <fullName evidence="4">Twin-arginine translocation pathway signal</fullName>
    </recommendedName>
</protein>
<evidence type="ECO:0000256" key="1">
    <source>
        <dbReference type="SAM" id="SignalP"/>
    </source>
</evidence>
<name>A0A2K2G033_9SPHN</name>
<organism evidence="2 3">
    <name type="scientific">Novosphingobium guangzhouense</name>
    <dbReference type="NCBI Taxonomy" id="1850347"/>
    <lineage>
        <taxon>Bacteria</taxon>
        <taxon>Pseudomonadati</taxon>
        <taxon>Pseudomonadota</taxon>
        <taxon>Alphaproteobacteria</taxon>
        <taxon>Sphingomonadales</taxon>
        <taxon>Sphingomonadaceae</taxon>
        <taxon>Novosphingobium</taxon>
    </lineage>
</organism>
<evidence type="ECO:0000313" key="3">
    <source>
        <dbReference type="Proteomes" id="UP000236327"/>
    </source>
</evidence>
<feature type="chain" id="PRO_5014340352" description="Twin-arginine translocation pathway signal" evidence="1">
    <location>
        <begin position="27"/>
        <end position="174"/>
    </location>
</feature>
<sequence>MTMTFTLTRRAVVGKMALAAMLPAIAASPLSAIAATSTPKPTPEEPATAALLHTAFPHARLDAAFYSGAAGRYLAEIAKDPAAMAEHRRGLALLDGSYIAPFAQLPEMVRRSMVARYDQEPFFKALIWRGAELIYRDAAVWKMVGYEGSSVEYGGYIERGFDDIDWLPAAGGAK</sequence>
<evidence type="ECO:0000313" key="2">
    <source>
        <dbReference type="EMBL" id="PNU04387.1"/>
    </source>
</evidence>
<dbReference type="EMBL" id="LYMM01000036">
    <property type="protein sequence ID" value="PNU04387.1"/>
    <property type="molecule type" value="Genomic_DNA"/>
</dbReference>
<dbReference type="PROSITE" id="PS51318">
    <property type="entry name" value="TAT"/>
    <property type="match status" value="1"/>
</dbReference>
<keyword evidence="1" id="KW-0732">Signal</keyword>